<gene>
    <name evidence="1" type="ORF">METZ01_LOCUS158866</name>
</gene>
<evidence type="ECO:0000313" key="1">
    <source>
        <dbReference type="EMBL" id="SVB06012.1"/>
    </source>
</evidence>
<dbReference type="AlphaFoldDB" id="A0A382AY76"/>
<organism evidence="1">
    <name type="scientific">marine metagenome</name>
    <dbReference type="NCBI Taxonomy" id="408172"/>
    <lineage>
        <taxon>unclassified sequences</taxon>
        <taxon>metagenomes</taxon>
        <taxon>ecological metagenomes</taxon>
    </lineage>
</organism>
<proteinExistence type="predicted"/>
<protein>
    <recommendedName>
        <fullName evidence="2">Prolyl 4-hydroxylase alpha subunit Fe(2+) 2OG dioxygenase domain-containing protein</fullName>
    </recommendedName>
</protein>
<name>A0A382AY76_9ZZZZ</name>
<reference evidence="1" key="1">
    <citation type="submission" date="2018-05" db="EMBL/GenBank/DDBJ databases">
        <authorList>
            <person name="Lanie J.A."/>
            <person name="Ng W.-L."/>
            <person name="Kazmierczak K.M."/>
            <person name="Andrzejewski T.M."/>
            <person name="Davidsen T.M."/>
            <person name="Wayne K.J."/>
            <person name="Tettelin H."/>
            <person name="Glass J.I."/>
            <person name="Rusch D."/>
            <person name="Podicherti R."/>
            <person name="Tsui H.-C.T."/>
            <person name="Winkler M.E."/>
        </authorList>
    </citation>
    <scope>NUCLEOTIDE SEQUENCE</scope>
</reference>
<sequence>MLGPDFPWYYNDFIAYDPSEKRMFIPPEKDSWNDFQFIHNFYKLNKEYGYQEICGYLELIQPILKKLKMFCLLRCKANLTTCTPDGHIISGYHCDYEYNCTTAVYYLTTNNGYTIFKDTEEKVESVANRLVKFNSMRSHSGVSCTDEKKRAVINFNYIENIR</sequence>
<evidence type="ECO:0008006" key="2">
    <source>
        <dbReference type="Google" id="ProtNLM"/>
    </source>
</evidence>
<dbReference type="EMBL" id="UINC01027185">
    <property type="protein sequence ID" value="SVB06012.1"/>
    <property type="molecule type" value="Genomic_DNA"/>
</dbReference>
<accession>A0A382AY76</accession>